<dbReference type="RefSeq" id="WP_051899437.1">
    <property type="nucleotide sequence ID" value="NZ_JMPJ01000040.1"/>
</dbReference>
<comment type="caution">
    <text evidence="1">The sequence shown here is derived from an EMBL/GenBank/DDBJ whole genome shotgun (WGS) entry which is preliminary data.</text>
</comment>
<accession>A0A085GFN6</accession>
<proteinExistence type="predicted"/>
<dbReference type="STRING" id="910964.GEAM_1429"/>
<reference evidence="1 2" key="1">
    <citation type="submission" date="2014-05" db="EMBL/GenBank/DDBJ databases">
        <title>ATOL: Assembling a taxonomically balanced genome-scale reconstruction of the evolutionary history of the Enterobacteriaceae.</title>
        <authorList>
            <person name="Plunkett G.III."/>
            <person name="Neeno-Eckwall E.C."/>
            <person name="Glasner J.D."/>
            <person name="Perna N.T."/>
        </authorList>
    </citation>
    <scope>NUCLEOTIDE SEQUENCE [LARGE SCALE GENOMIC DNA]</scope>
    <source>
        <strain evidence="1 2">ATCC 33852</strain>
    </source>
</reference>
<dbReference type="InterPro" id="IPR050263">
    <property type="entry name" value="Bact_Fimbrial_Adh_Pro"/>
</dbReference>
<dbReference type="Gene3D" id="2.60.40.1090">
    <property type="entry name" value="Fimbrial-type adhesion domain"/>
    <property type="match status" value="1"/>
</dbReference>
<dbReference type="EMBL" id="JMPJ01000040">
    <property type="protein sequence ID" value="KFC82531.1"/>
    <property type="molecule type" value="Genomic_DNA"/>
</dbReference>
<dbReference type="InterPro" id="IPR036937">
    <property type="entry name" value="Adhesion_dom_fimbrial_sf"/>
</dbReference>
<evidence type="ECO:0000313" key="1">
    <source>
        <dbReference type="EMBL" id="KFC82531.1"/>
    </source>
</evidence>
<dbReference type="InterPro" id="IPR008966">
    <property type="entry name" value="Adhesion_dom_sf"/>
</dbReference>
<keyword evidence="2" id="KW-1185">Reference proteome</keyword>
<dbReference type="Proteomes" id="UP000028640">
    <property type="component" value="Unassembled WGS sequence"/>
</dbReference>
<sequence length="177" mass="18495">MKIVTIAKIKMVTLIMLIIGVTPYSLQSATLLQVTGNIKAGPCRVNFPTSGVEVNLGEGIRQYTLERAGSAAPWVDFSLQLTDCPKTTTNVTLTVNGTPGSAGSDTFINTGSATNVQIQVQNQSDSRILGNGANVTQAVNSANSSAEFSLQARAYSTSGNAKPGTIAGSMQVSFTYQ</sequence>
<dbReference type="OrthoDB" id="6495165at2"/>
<evidence type="ECO:0000313" key="2">
    <source>
        <dbReference type="Proteomes" id="UP000028640"/>
    </source>
</evidence>
<dbReference type="AlphaFoldDB" id="A0A085GFN6"/>
<dbReference type="GO" id="GO:0043709">
    <property type="term" value="P:cell adhesion involved in single-species biofilm formation"/>
    <property type="evidence" value="ECO:0007669"/>
    <property type="project" value="TreeGrafter"/>
</dbReference>
<dbReference type="SUPFAM" id="SSF49401">
    <property type="entry name" value="Bacterial adhesins"/>
    <property type="match status" value="1"/>
</dbReference>
<dbReference type="PANTHER" id="PTHR33420">
    <property type="entry name" value="FIMBRIAL SUBUNIT ELFA-RELATED"/>
    <property type="match status" value="1"/>
</dbReference>
<dbReference type="PANTHER" id="PTHR33420:SF27">
    <property type="entry name" value="PROTEIN FIMG"/>
    <property type="match status" value="1"/>
</dbReference>
<dbReference type="GO" id="GO:0009289">
    <property type="term" value="C:pilus"/>
    <property type="evidence" value="ECO:0007669"/>
    <property type="project" value="InterPro"/>
</dbReference>
<gene>
    <name evidence="1" type="ORF">GEAM_1429</name>
</gene>
<name>A0A085GFN6_EWIA3</name>
<organism evidence="1 2">
    <name type="scientific">Ewingella americana (strain ATCC 33852 / DSM 4580 / CCUG 14506 / JCM 5911 / LMG 7869 / NCTC 12157 / CDC 1468-78)</name>
    <dbReference type="NCBI Taxonomy" id="910964"/>
    <lineage>
        <taxon>Bacteria</taxon>
        <taxon>Pseudomonadati</taxon>
        <taxon>Pseudomonadota</taxon>
        <taxon>Gammaproteobacteria</taxon>
        <taxon>Enterobacterales</taxon>
        <taxon>Yersiniaceae</taxon>
        <taxon>Ewingella</taxon>
    </lineage>
</organism>
<protein>
    <submittedName>
        <fullName evidence="1">Fimbrial adhesion protein</fullName>
    </submittedName>
</protein>
<dbReference type="eggNOG" id="COG3539">
    <property type="taxonomic scope" value="Bacteria"/>
</dbReference>
<dbReference type="GeneID" id="78379777"/>